<accession>A0ACB9PTQ1</accession>
<keyword evidence="2" id="KW-1185">Reference proteome</keyword>
<sequence>MEYNTVKFLRYGHLMIMTGQVGFFSLSWGARLEVKVDSFAVGTAFTLGTYHIEDLKDPLIEDFRQNGDDAIVDIEVRMQEGVMKKFKLTSTISTGNMHLFDQEGKIKKYDNPEHILEEFFLLGLEYYERTIAAKSCFKFLFSVFILMFSVLMF</sequence>
<dbReference type="EMBL" id="CM039428">
    <property type="protein sequence ID" value="KAI4352120.1"/>
    <property type="molecule type" value="Genomic_DNA"/>
</dbReference>
<protein>
    <submittedName>
        <fullName evidence="1">Uncharacterized protein</fullName>
    </submittedName>
</protein>
<proteinExistence type="predicted"/>
<evidence type="ECO:0000313" key="1">
    <source>
        <dbReference type="EMBL" id="KAI4352120.1"/>
    </source>
</evidence>
<comment type="caution">
    <text evidence="1">The sequence shown here is derived from an EMBL/GenBank/DDBJ whole genome shotgun (WGS) entry which is preliminary data.</text>
</comment>
<dbReference type="Proteomes" id="UP000828941">
    <property type="component" value="Chromosome 3"/>
</dbReference>
<reference evidence="1 2" key="1">
    <citation type="journal article" date="2022" name="DNA Res.">
        <title>Chromosomal-level genome assembly of the orchid tree Bauhinia variegata (Leguminosae; Cercidoideae) supports the allotetraploid origin hypothesis of Bauhinia.</title>
        <authorList>
            <person name="Zhong Y."/>
            <person name="Chen Y."/>
            <person name="Zheng D."/>
            <person name="Pang J."/>
            <person name="Liu Y."/>
            <person name="Luo S."/>
            <person name="Meng S."/>
            <person name="Qian L."/>
            <person name="Wei D."/>
            <person name="Dai S."/>
            <person name="Zhou R."/>
        </authorList>
    </citation>
    <scope>NUCLEOTIDE SEQUENCE [LARGE SCALE GENOMIC DNA]</scope>
    <source>
        <strain evidence="1">BV-YZ2020</strain>
    </source>
</reference>
<name>A0ACB9PTQ1_BAUVA</name>
<organism evidence="1 2">
    <name type="scientific">Bauhinia variegata</name>
    <name type="common">Purple orchid tree</name>
    <name type="synonym">Phanera variegata</name>
    <dbReference type="NCBI Taxonomy" id="167791"/>
    <lineage>
        <taxon>Eukaryota</taxon>
        <taxon>Viridiplantae</taxon>
        <taxon>Streptophyta</taxon>
        <taxon>Embryophyta</taxon>
        <taxon>Tracheophyta</taxon>
        <taxon>Spermatophyta</taxon>
        <taxon>Magnoliopsida</taxon>
        <taxon>eudicotyledons</taxon>
        <taxon>Gunneridae</taxon>
        <taxon>Pentapetalae</taxon>
        <taxon>rosids</taxon>
        <taxon>fabids</taxon>
        <taxon>Fabales</taxon>
        <taxon>Fabaceae</taxon>
        <taxon>Cercidoideae</taxon>
        <taxon>Cercideae</taxon>
        <taxon>Bauhiniinae</taxon>
        <taxon>Bauhinia</taxon>
    </lineage>
</organism>
<gene>
    <name evidence="1" type="ORF">L6164_006401</name>
</gene>
<evidence type="ECO:0000313" key="2">
    <source>
        <dbReference type="Proteomes" id="UP000828941"/>
    </source>
</evidence>